<dbReference type="EC" id="3.1.-.-" evidence="1"/>
<gene>
    <name evidence="1" type="primary">rny_58</name>
    <name evidence="1" type="ORF">SDC9_168037</name>
</gene>
<dbReference type="GO" id="GO:0016787">
    <property type="term" value="F:hydrolase activity"/>
    <property type="evidence" value="ECO:0007669"/>
    <property type="project" value="UniProtKB-KW"/>
</dbReference>
<keyword evidence="1" id="KW-0378">Hydrolase</keyword>
<organism evidence="1">
    <name type="scientific">bioreactor metagenome</name>
    <dbReference type="NCBI Taxonomy" id="1076179"/>
    <lineage>
        <taxon>unclassified sequences</taxon>
        <taxon>metagenomes</taxon>
        <taxon>ecological metagenomes</taxon>
    </lineage>
</organism>
<dbReference type="AlphaFoldDB" id="A0A645G1F2"/>
<proteinExistence type="predicted"/>
<comment type="caution">
    <text evidence="1">The sequence shown here is derived from an EMBL/GenBank/DDBJ whole genome shotgun (WGS) entry which is preliminary data.</text>
</comment>
<evidence type="ECO:0000313" key="1">
    <source>
        <dbReference type="EMBL" id="MPN20658.1"/>
    </source>
</evidence>
<protein>
    <submittedName>
        <fullName evidence="1">Ribonuclease Y</fullName>
        <ecNumber evidence="1">3.1.-.-</ecNumber>
    </submittedName>
</protein>
<dbReference type="EMBL" id="VSSQ01068470">
    <property type="protein sequence ID" value="MPN20658.1"/>
    <property type="molecule type" value="Genomic_DNA"/>
</dbReference>
<name>A0A645G1F2_9ZZZZ</name>
<accession>A0A645G1F2</accession>
<reference evidence="1" key="1">
    <citation type="submission" date="2019-08" db="EMBL/GenBank/DDBJ databases">
        <authorList>
            <person name="Kucharzyk K."/>
            <person name="Murdoch R.W."/>
            <person name="Higgins S."/>
            <person name="Loffler F."/>
        </authorList>
    </citation>
    <scope>NUCLEOTIDE SEQUENCE</scope>
</reference>
<sequence>MVKPDRIDDLTSVRLARDIVKKIENELEYPGQIRVTVIRETRAVDYAK</sequence>